<keyword evidence="3" id="KW-1185">Reference proteome</keyword>
<protein>
    <recommendedName>
        <fullName evidence="1">DOD-type homing endonuclease domain-containing protein</fullName>
    </recommendedName>
</protein>
<sequence>MKELVYVIASLGFNANVFMQGGEVVVSVCGKCLVFSLTRFISRVLEEGVEGVPLEALIGVVEGLIDSDGNIERRRGGYFRVAITTASKKIASLVVSVCSLIGASCNYYLHGGKYRVFIFNRLDLLGGSYKVASEMARRARSSTR</sequence>
<name>A0ABM8IWS2_9CREN</name>
<evidence type="ECO:0000313" key="3">
    <source>
        <dbReference type="Proteomes" id="UP001341135"/>
    </source>
</evidence>
<dbReference type="InterPro" id="IPR027434">
    <property type="entry name" value="Homing_endonucl"/>
</dbReference>
<evidence type="ECO:0000259" key="1">
    <source>
        <dbReference type="PROSITE" id="PS50819"/>
    </source>
</evidence>
<reference evidence="2 3" key="1">
    <citation type="submission" date="2023-09" db="EMBL/GenBank/DDBJ databases">
        <title>Pyrofollis japonicus gen. nov. sp. nov., a novel member of the family Pyrodictiaceae isolated from the Iheya North hydrothermal field.</title>
        <authorList>
            <person name="Miyazaki U."/>
            <person name="Sanari M."/>
            <person name="Tame A."/>
            <person name="Kitajima M."/>
            <person name="Okamoto A."/>
            <person name="Sawayama S."/>
            <person name="Miyazaki J."/>
            <person name="Takai K."/>
            <person name="Nakagawa S."/>
        </authorList>
    </citation>
    <scope>NUCLEOTIDE SEQUENCE [LARGE SCALE GENOMIC DNA]</scope>
    <source>
        <strain evidence="2 3">AV2</strain>
    </source>
</reference>
<dbReference type="Gene3D" id="3.10.28.10">
    <property type="entry name" value="Homing endonucleases"/>
    <property type="match status" value="1"/>
</dbReference>
<dbReference type="PROSITE" id="PS50819">
    <property type="entry name" value="INTEIN_ENDONUCLEASE"/>
    <property type="match status" value="1"/>
</dbReference>
<evidence type="ECO:0000313" key="2">
    <source>
        <dbReference type="EMBL" id="BES81989.1"/>
    </source>
</evidence>
<dbReference type="SUPFAM" id="SSF55608">
    <property type="entry name" value="Homing endonucleases"/>
    <property type="match status" value="1"/>
</dbReference>
<organism evidence="2 3">
    <name type="scientific">Pyrodictium abyssi</name>
    <dbReference type="NCBI Taxonomy" id="54256"/>
    <lineage>
        <taxon>Archaea</taxon>
        <taxon>Thermoproteota</taxon>
        <taxon>Thermoprotei</taxon>
        <taxon>Desulfurococcales</taxon>
        <taxon>Pyrodictiaceae</taxon>
        <taxon>Pyrodictium</taxon>
    </lineage>
</organism>
<dbReference type="GeneID" id="89289566"/>
<dbReference type="RefSeq" id="WP_338248881.1">
    <property type="nucleotide sequence ID" value="NZ_AP028907.1"/>
</dbReference>
<accession>A0ABM8IWS2</accession>
<dbReference type="Proteomes" id="UP001341135">
    <property type="component" value="Chromosome"/>
</dbReference>
<dbReference type="InterPro" id="IPR004042">
    <property type="entry name" value="Intein_endonuc_central"/>
</dbReference>
<dbReference type="EMBL" id="AP028907">
    <property type="protein sequence ID" value="BES81989.1"/>
    <property type="molecule type" value="Genomic_DNA"/>
</dbReference>
<feature type="domain" description="DOD-type homing endonuclease" evidence="1">
    <location>
        <begin position="42"/>
        <end position="103"/>
    </location>
</feature>
<gene>
    <name evidence="2" type="ORF">PABY_15560</name>
</gene>
<proteinExistence type="predicted"/>